<reference evidence="2 3" key="1">
    <citation type="submission" date="2022-10" db="EMBL/GenBank/DDBJ databases">
        <title>Luteolibacter arcticus strain CCTCC AB 2014275, whole genome shotgun sequencing project.</title>
        <authorList>
            <person name="Zhao G."/>
            <person name="Shen L."/>
        </authorList>
    </citation>
    <scope>NUCLEOTIDE SEQUENCE [LARGE SCALE GENOMIC DNA]</scope>
    <source>
        <strain evidence="2 3">CCTCC AB 2014275</strain>
    </source>
</reference>
<accession>A0ABT3GIP0</accession>
<feature type="chain" id="PRO_5045174362" evidence="1">
    <location>
        <begin position="27"/>
        <end position="878"/>
    </location>
</feature>
<proteinExistence type="predicted"/>
<evidence type="ECO:0000313" key="2">
    <source>
        <dbReference type="EMBL" id="MCW1923389.1"/>
    </source>
</evidence>
<dbReference type="InterPro" id="IPR022519">
    <property type="entry name" value="Gloeo/Verruco_rpt"/>
</dbReference>
<name>A0ABT3GIP0_9BACT</name>
<evidence type="ECO:0000313" key="3">
    <source>
        <dbReference type="Proteomes" id="UP001320876"/>
    </source>
</evidence>
<dbReference type="RefSeq" id="WP_264487494.1">
    <property type="nucleotide sequence ID" value="NZ_JAPDDT010000004.1"/>
</dbReference>
<organism evidence="2 3">
    <name type="scientific">Luteolibacter arcticus</name>
    <dbReference type="NCBI Taxonomy" id="1581411"/>
    <lineage>
        <taxon>Bacteria</taxon>
        <taxon>Pseudomonadati</taxon>
        <taxon>Verrucomicrobiota</taxon>
        <taxon>Verrucomicrobiia</taxon>
        <taxon>Verrucomicrobiales</taxon>
        <taxon>Verrucomicrobiaceae</taxon>
        <taxon>Luteolibacter</taxon>
    </lineage>
</organism>
<dbReference type="SUPFAM" id="SSF63829">
    <property type="entry name" value="Calcium-dependent phosphotriesterase"/>
    <property type="match status" value="1"/>
</dbReference>
<dbReference type="EMBL" id="JAPDDT010000004">
    <property type="protein sequence ID" value="MCW1923389.1"/>
    <property type="molecule type" value="Genomic_DNA"/>
</dbReference>
<dbReference type="NCBIfam" id="TIGR03803">
    <property type="entry name" value="Gloeo_Verruco"/>
    <property type="match status" value="12"/>
</dbReference>
<keyword evidence="1" id="KW-0732">Signal</keyword>
<keyword evidence="3" id="KW-1185">Reference proteome</keyword>
<gene>
    <name evidence="2" type="ORF">OKA05_12560</name>
</gene>
<protein>
    <submittedName>
        <fullName evidence="2">Uncharacterized protein</fullName>
    </submittedName>
</protein>
<dbReference type="Proteomes" id="UP001320876">
    <property type="component" value="Unassembled WGS sequence"/>
</dbReference>
<comment type="caution">
    <text evidence="2">The sequence shown here is derived from an EMBL/GenBank/DDBJ whole genome shotgun (WGS) entry which is preliminary data.</text>
</comment>
<sequence length="878" mass="85511">MNSPSNRRKRTAAAACFLFLLLPAHAGLEVLHSFQKPGVQPVGELLPLAGGESYGTCSSGGAEGAGSVFRVTPGGAVETVASFGGSNGSAPTSGLVQGPDQALYGTTSAGGAGGFGTVFKVTTTGVLTKLTDFTGAGGVARGSVPGPLVLHTDGFFYGTTAAGGTGGFGTVFKVSPAGAITTLAEFTGMAGAAKGSEPGGSLVVSGDTIYGVCRTGGTSNLGTVYRLSSGTVTTLVEFTGNTGARPGARPAGGLVLIGGGLLFGTTEFGGAEGFGTAFSLTTGASPVFTPLRSFSDLEGSQPVGEMVTVDASTLLGTVAAGGASGWGGIFKLTTGGAFTMLASFTGESGITPGAVPRAGIAAGDDGYYHGCTSAGGAGNLGTVFKVSAAGNFTPVASLSPANGWMPSGAPVPDGAGGWLFPLAAGGSGGGGTLAKWAGGSLTVAATLGGAAGSAPDGQLMTKNGVFYGLASQGAASGRGSAFRYDPASGISLVNSFTSTGGSLADGGLINGSDGALYGASREGGTSARGTLFKVTTAGVRTRIVSFTGNAGAFAGSGPRGPLVLAGNQSYYGVTSRGGTADCGVLFKLSSLGAYTVLAHFAANGPRLPSAGLVAATDGMIYGTCRSGGTEDAGAIIRLNPANDSWTAVASFDGTTLAGPDSDLHAAADGYLVGLASGPGNGGVFRYTTAGGLSRLAAFNGISATADDGAGLIFTGGVTTAADGTIYGTAAGGGSSGGGVFFRIVPDSPLAAWKAQHLGNPAAADDGDPDGDGLANLVEYALLTIPTTPDPAPTPVLHGGKLDLMIPRDPSRNDIAFVVEASGDLVNWSAIASSEHGSAFAGPGYVSGETGGPGVKSILVRDLALPSETARFLRVKVTH</sequence>
<evidence type="ECO:0000256" key="1">
    <source>
        <dbReference type="SAM" id="SignalP"/>
    </source>
</evidence>
<feature type="signal peptide" evidence="1">
    <location>
        <begin position="1"/>
        <end position="26"/>
    </location>
</feature>